<dbReference type="InterPro" id="IPR000868">
    <property type="entry name" value="Isochorismatase-like_dom"/>
</dbReference>
<dbReference type="EC" id="3.5.1.19" evidence="6"/>
<feature type="domain" description="Isochorismatase-like" evidence="8">
    <location>
        <begin position="3"/>
        <end position="221"/>
    </location>
</feature>
<evidence type="ECO:0000256" key="1">
    <source>
        <dbReference type="ARBA" id="ARBA00006336"/>
    </source>
</evidence>
<evidence type="ECO:0000256" key="7">
    <source>
        <dbReference type="ARBA" id="ARBA00043224"/>
    </source>
</evidence>
<dbReference type="EMBL" id="MSFL01000007">
    <property type="protein sequence ID" value="PWY86817.1"/>
    <property type="molecule type" value="Genomic_DNA"/>
</dbReference>
<sequence length="238" mass="25730">MKAALIVVDMQEDFCPPNGSLAVHEARTLAPTINTLLSHPGFTLRVASKDNHPANHISFASNHPAPDNLPFSSFVTMTNPAPGKHTETKPQRLWPIHCVAGTTGADLIPEIDASKFDLYVHKGMDARVEMYSAFADAFGNLDKEVNRSSVDVDLRGVLREHGITDVFCVGVAGDYCVKSTAVDAARAGFRSFLVEDATRCVDAGEGWEEAKRELREAGVGLVKSDGVEVKGLLVEEQL</sequence>
<reference evidence="9 10" key="1">
    <citation type="submission" date="2016-12" db="EMBL/GenBank/DDBJ databases">
        <title>The genomes of Aspergillus section Nigri reveals drivers in fungal speciation.</title>
        <authorList>
            <consortium name="DOE Joint Genome Institute"/>
            <person name="Vesth T.C."/>
            <person name="Nybo J."/>
            <person name="Theobald S."/>
            <person name="Brandl J."/>
            <person name="Frisvad J.C."/>
            <person name="Nielsen K.F."/>
            <person name="Lyhne E.K."/>
            <person name="Kogle M.E."/>
            <person name="Kuo A."/>
            <person name="Riley R."/>
            <person name="Clum A."/>
            <person name="Nolan M."/>
            <person name="Lipzen A."/>
            <person name="Salamov A."/>
            <person name="Henrissat B."/>
            <person name="Wiebenga A."/>
            <person name="De Vries R.P."/>
            <person name="Grigoriev I.V."/>
            <person name="Mortensen U.H."/>
            <person name="Andersen M.R."/>
            <person name="Baker S.E."/>
        </authorList>
    </citation>
    <scope>NUCLEOTIDE SEQUENCE [LARGE SCALE GENOMIC DNA]</scope>
    <source>
        <strain evidence="9 10">CBS 117.55</strain>
    </source>
</reference>
<evidence type="ECO:0000313" key="9">
    <source>
        <dbReference type="EMBL" id="PWY86817.1"/>
    </source>
</evidence>
<accession>A0A317WP13</accession>
<evidence type="ECO:0000259" key="8">
    <source>
        <dbReference type="Pfam" id="PF00857"/>
    </source>
</evidence>
<evidence type="ECO:0000256" key="5">
    <source>
        <dbReference type="ARBA" id="ARBA00037900"/>
    </source>
</evidence>
<keyword evidence="10" id="KW-1185">Reference proteome</keyword>
<dbReference type="InterPro" id="IPR052347">
    <property type="entry name" value="Isochorismatase_Nicotinamidase"/>
</dbReference>
<dbReference type="GO" id="GO:0019363">
    <property type="term" value="P:pyridine nucleotide biosynthetic process"/>
    <property type="evidence" value="ECO:0007669"/>
    <property type="project" value="UniProtKB-KW"/>
</dbReference>
<dbReference type="PANTHER" id="PTHR11080">
    <property type="entry name" value="PYRAZINAMIDASE/NICOTINAMIDASE"/>
    <property type="match status" value="1"/>
</dbReference>
<comment type="similarity">
    <text evidence="1">Belongs to the isochorismatase family.</text>
</comment>
<evidence type="ECO:0000256" key="4">
    <source>
        <dbReference type="ARBA" id="ARBA00022801"/>
    </source>
</evidence>
<dbReference type="CDD" id="cd01011">
    <property type="entry name" value="nicotinamidase"/>
    <property type="match status" value="1"/>
</dbReference>
<dbReference type="Proteomes" id="UP000247233">
    <property type="component" value="Unassembled WGS sequence"/>
</dbReference>
<dbReference type="STRING" id="1448321.A0A317WP13"/>
<comment type="caution">
    <text evidence="9">The sequence shown here is derived from an EMBL/GenBank/DDBJ whole genome shotgun (WGS) entry which is preliminary data.</text>
</comment>
<dbReference type="SUPFAM" id="SSF52499">
    <property type="entry name" value="Isochorismatase-like hydrolases"/>
    <property type="match status" value="1"/>
</dbReference>
<evidence type="ECO:0000256" key="6">
    <source>
        <dbReference type="ARBA" id="ARBA00039017"/>
    </source>
</evidence>
<evidence type="ECO:0000313" key="10">
    <source>
        <dbReference type="Proteomes" id="UP000247233"/>
    </source>
</evidence>
<protein>
    <recommendedName>
        <fullName evidence="6">nicotinamidase</fullName>
        <ecNumber evidence="6">3.5.1.19</ecNumber>
    </recommendedName>
    <alternativeName>
        <fullName evidence="7">Nicotinamide deamidase</fullName>
    </alternativeName>
</protein>
<dbReference type="Gene3D" id="3.40.50.850">
    <property type="entry name" value="Isochorismatase-like"/>
    <property type="match status" value="1"/>
</dbReference>
<keyword evidence="2" id="KW-0662">Pyridine nucleotide biosynthesis</keyword>
<organism evidence="9 10">
    <name type="scientific">Aspergillus heteromorphus CBS 117.55</name>
    <dbReference type="NCBI Taxonomy" id="1448321"/>
    <lineage>
        <taxon>Eukaryota</taxon>
        <taxon>Fungi</taxon>
        <taxon>Dikarya</taxon>
        <taxon>Ascomycota</taxon>
        <taxon>Pezizomycotina</taxon>
        <taxon>Eurotiomycetes</taxon>
        <taxon>Eurotiomycetidae</taxon>
        <taxon>Eurotiales</taxon>
        <taxon>Aspergillaceae</taxon>
        <taxon>Aspergillus</taxon>
        <taxon>Aspergillus subgen. Circumdati</taxon>
    </lineage>
</organism>
<evidence type="ECO:0000256" key="3">
    <source>
        <dbReference type="ARBA" id="ARBA00022723"/>
    </source>
</evidence>
<dbReference type="InterPro" id="IPR036380">
    <property type="entry name" value="Isochorismatase-like_sf"/>
</dbReference>
<dbReference type="GO" id="GO:0008936">
    <property type="term" value="F:nicotinamidase activity"/>
    <property type="evidence" value="ECO:0007669"/>
    <property type="project" value="UniProtKB-EC"/>
</dbReference>
<evidence type="ECO:0000256" key="2">
    <source>
        <dbReference type="ARBA" id="ARBA00022642"/>
    </source>
</evidence>
<dbReference type="OrthoDB" id="3341310at2759"/>
<gene>
    <name evidence="9" type="ORF">BO70DRAFT_369887</name>
</gene>
<dbReference type="PANTHER" id="PTHR11080:SF2">
    <property type="entry name" value="LD05707P"/>
    <property type="match status" value="1"/>
</dbReference>
<keyword evidence="3" id="KW-0479">Metal-binding</keyword>
<dbReference type="RefSeq" id="XP_025401049.1">
    <property type="nucleotide sequence ID" value="XM_025544709.1"/>
</dbReference>
<name>A0A317WP13_9EURO</name>
<dbReference type="VEuPathDB" id="FungiDB:BO70DRAFT_369887"/>
<dbReference type="GeneID" id="37066946"/>
<dbReference type="GO" id="GO:0046872">
    <property type="term" value="F:metal ion binding"/>
    <property type="evidence" value="ECO:0007669"/>
    <property type="project" value="UniProtKB-KW"/>
</dbReference>
<keyword evidence="4 9" id="KW-0378">Hydrolase</keyword>
<comment type="pathway">
    <text evidence="5">Cofactor biosynthesis; nicotinate biosynthesis; nicotinate from nicotinamide: step 1/1.</text>
</comment>
<dbReference type="Pfam" id="PF00857">
    <property type="entry name" value="Isochorismatase"/>
    <property type="match status" value="1"/>
</dbReference>
<dbReference type="AlphaFoldDB" id="A0A317WP13"/>
<proteinExistence type="inferred from homology"/>